<keyword evidence="4 7" id="KW-0812">Transmembrane</keyword>
<feature type="transmembrane region" description="Helical" evidence="7">
    <location>
        <begin position="43"/>
        <end position="62"/>
    </location>
</feature>
<dbReference type="Pfam" id="PF00999">
    <property type="entry name" value="Na_H_Exchanger"/>
    <property type="match status" value="1"/>
</dbReference>
<dbReference type="GO" id="GO:0006813">
    <property type="term" value="P:potassium ion transport"/>
    <property type="evidence" value="ECO:0007669"/>
    <property type="project" value="InterPro"/>
</dbReference>
<evidence type="ECO:0000256" key="6">
    <source>
        <dbReference type="ARBA" id="ARBA00023136"/>
    </source>
</evidence>
<dbReference type="InterPro" id="IPR036291">
    <property type="entry name" value="NAD(P)-bd_dom_sf"/>
</dbReference>
<comment type="similarity">
    <text evidence="2">Belongs to the monovalent cation:proton antiporter 2 (CPA2) transporter (TC 2.A.37) family.</text>
</comment>
<dbReference type="Gene3D" id="1.20.1530.20">
    <property type="match status" value="1"/>
</dbReference>
<evidence type="ECO:0000256" key="5">
    <source>
        <dbReference type="ARBA" id="ARBA00022989"/>
    </source>
</evidence>
<evidence type="ECO:0000313" key="11">
    <source>
        <dbReference type="Proteomes" id="UP000325291"/>
    </source>
</evidence>
<proteinExistence type="inferred from homology"/>
<feature type="transmembrane region" description="Helical" evidence="7">
    <location>
        <begin position="345"/>
        <end position="363"/>
    </location>
</feature>
<keyword evidence="6 7" id="KW-0472">Membrane</keyword>
<dbReference type="GO" id="GO:1902600">
    <property type="term" value="P:proton transmembrane transport"/>
    <property type="evidence" value="ECO:0007669"/>
    <property type="project" value="InterPro"/>
</dbReference>
<evidence type="ECO:0000313" key="10">
    <source>
        <dbReference type="EMBL" id="KAA0916898.1"/>
    </source>
</evidence>
<dbReference type="EMBL" id="VINQ01000004">
    <property type="protein sequence ID" value="KAA0916898.1"/>
    <property type="molecule type" value="Genomic_DNA"/>
</dbReference>
<feature type="transmembrane region" description="Helical" evidence="7">
    <location>
        <begin position="161"/>
        <end position="182"/>
    </location>
</feature>
<feature type="transmembrane region" description="Helical" evidence="7">
    <location>
        <begin position="188"/>
        <end position="207"/>
    </location>
</feature>
<evidence type="ECO:0000256" key="4">
    <source>
        <dbReference type="ARBA" id="ARBA00022692"/>
    </source>
</evidence>
<feature type="transmembrane region" description="Helical" evidence="7">
    <location>
        <begin position="286"/>
        <end position="313"/>
    </location>
</feature>
<dbReference type="GO" id="GO:0015297">
    <property type="term" value="F:antiporter activity"/>
    <property type="evidence" value="ECO:0007669"/>
    <property type="project" value="InterPro"/>
</dbReference>
<evidence type="ECO:0000256" key="1">
    <source>
        <dbReference type="ARBA" id="ARBA00004141"/>
    </source>
</evidence>
<name>A0A5A9ZI12_9RHOB</name>
<evidence type="ECO:0000259" key="8">
    <source>
        <dbReference type="Pfam" id="PF00999"/>
    </source>
</evidence>
<organism evidence="10 11">
    <name type="scientific">Aquicoccus porphyridii</name>
    <dbReference type="NCBI Taxonomy" id="1852029"/>
    <lineage>
        <taxon>Bacteria</taxon>
        <taxon>Pseudomonadati</taxon>
        <taxon>Pseudomonadota</taxon>
        <taxon>Alphaproteobacteria</taxon>
        <taxon>Rhodobacterales</taxon>
        <taxon>Paracoccaceae</taxon>
        <taxon>Aquicoccus</taxon>
    </lineage>
</organism>
<feature type="transmembrane region" description="Helical" evidence="7">
    <location>
        <begin position="74"/>
        <end position="92"/>
    </location>
</feature>
<dbReference type="AlphaFoldDB" id="A0A5A9ZI12"/>
<accession>A0A5A9ZI12</accession>
<dbReference type="SUPFAM" id="SSF51735">
    <property type="entry name" value="NAD(P)-binding Rossmann-fold domains"/>
    <property type="match status" value="1"/>
</dbReference>
<keyword evidence="11" id="KW-1185">Reference proteome</keyword>
<evidence type="ECO:0000259" key="9">
    <source>
        <dbReference type="Pfam" id="PF02254"/>
    </source>
</evidence>
<feature type="transmembrane region" description="Helical" evidence="7">
    <location>
        <begin position="104"/>
        <end position="123"/>
    </location>
</feature>
<feature type="transmembrane region" description="Helical" evidence="7">
    <location>
        <begin position="129"/>
        <end position="149"/>
    </location>
</feature>
<evidence type="ECO:0000256" key="2">
    <source>
        <dbReference type="ARBA" id="ARBA00005551"/>
    </source>
</evidence>
<protein>
    <submittedName>
        <fullName evidence="10">Sodium:proton exchanger</fullName>
    </submittedName>
</protein>
<feature type="transmembrane region" description="Helical" evidence="7">
    <location>
        <begin position="214"/>
        <end position="232"/>
    </location>
</feature>
<evidence type="ECO:0000256" key="3">
    <source>
        <dbReference type="ARBA" id="ARBA00022448"/>
    </source>
</evidence>
<dbReference type="Pfam" id="PF02254">
    <property type="entry name" value="TrkA_N"/>
    <property type="match status" value="1"/>
</dbReference>
<comment type="caution">
    <text evidence="10">The sequence shown here is derived from an EMBL/GenBank/DDBJ whole genome shotgun (WGS) entry which is preliminary data.</text>
</comment>
<keyword evidence="5 7" id="KW-1133">Transmembrane helix</keyword>
<sequence>MSRRVVQGPAQPNAGELCALFEVITISFAFFFGLAVRQIGLPPLVGFLAAGFAINVFGPSLGLPEYTGETLDHVAHLGVLMLLFTVGLKLKLEQIAQPQVVGGALLHFAISVAVFMPGLKLFMGLDWNTALLLAIALSFSSTVLAAKLLETKRELGAFHGRTAIGILIVQDIIALVVLAIWSGQTPNIWALLIFAVPLLRPVLHWLLDFAGHDELLVLMGMMLSLVIGGMGFEAMGLSSEIGALVMGVLLSTHTRAKELGQSLWSLKEVFLVGFFLQIGLTGLPDWGAMVFAVAVGIALALKGALFFALLIAFKLRARSAFLSALSLTAYSEFGLIVAAGVLPEYLVPLAIAVSISFVISAPLNRFAHPLFERYEETLRRHERDTIHPDEQPKEIGDANVLIFGMGRTGSAAYRQIEKEGMKPLGLDADTYTAKAHQEAGRNVLFADAEDTNFWRSCELGQIKAAILAMDDLEAKLIAARSLRQRGFTGPIVAHALHESHQEQIREAGADHTHLTMNQAGISLAEQTAEALNAG</sequence>
<keyword evidence="3" id="KW-0813">Transport</keyword>
<gene>
    <name evidence="10" type="ORF">FLO80_08550</name>
</gene>
<dbReference type="InterPro" id="IPR038770">
    <property type="entry name" value="Na+/solute_symporter_sf"/>
</dbReference>
<feature type="transmembrane region" description="Helical" evidence="7">
    <location>
        <begin position="14"/>
        <end position="36"/>
    </location>
</feature>
<feature type="domain" description="RCK N-terminal" evidence="9">
    <location>
        <begin position="400"/>
        <end position="511"/>
    </location>
</feature>
<dbReference type="PANTHER" id="PTHR42751:SF1">
    <property type="entry name" value="CATION_PROTON ANTIPORTER YBAL-RELATED"/>
    <property type="match status" value="1"/>
</dbReference>
<feature type="domain" description="Cation/H+ exchanger transmembrane" evidence="8">
    <location>
        <begin position="27"/>
        <end position="353"/>
    </location>
</feature>
<feature type="transmembrane region" description="Helical" evidence="7">
    <location>
        <begin position="320"/>
        <end position="339"/>
    </location>
</feature>
<reference evidence="10 11" key="1">
    <citation type="submission" date="2019-07" db="EMBL/GenBank/DDBJ databases">
        <title>Aquicoccus porphyridii gen. nov., sp. nov., isolated from a small marine red alga, Porphyridium marinum.</title>
        <authorList>
            <person name="Liu L."/>
        </authorList>
    </citation>
    <scope>NUCLEOTIDE SEQUENCE [LARGE SCALE GENOMIC DNA]</scope>
    <source>
        <strain evidence="10 11">L1 8-17</strain>
    </source>
</reference>
<dbReference type="InterPro" id="IPR006153">
    <property type="entry name" value="Cation/H_exchanger_TM"/>
</dbReference>
<evidence type="ECO:0000256" key="7">
    <source>
        <dbReference type="SAM" id="Phobius"/>
    </source>
</evidence>
<dbReference type="GO" id="GO:0016020">
    <property type="term" value="C:membrane"/>
    <property type="evidence" value="ECO:0007669"/>
    <property type="project" value="UniProtKB-SubCell"/>
</dbReference>
<dbReference type="PANTHER" id="PTHR42751">
    <property type="entry name" value="SODIUM/HYDROGEN EXCHANGER FAMILY/TRKA DOMAIN PROTEIN"/>
    <property type="match status" value="1"/>
</dbReference>
<dbReference type="InterPro" id="IPR003148">
    <property type="entry name" value="RCK_N"/>
</dbReference>
<dbReference type="Proteomes" id="UP000325291">
    <property type="component" value="Unassembled WGS sequence"/>
</dbReference>
<comment type="subcellular location">
    <subcellularLocation>
        <location evidence="1">Membrane</location>
        <topology evidence="1">Multi-pass membrane protein</topology>
    </subcellularLocation>
</comment>
<dbReference type="Gene3D" id="3.40.50.720">
    <property type="entry name" value="NAD(P)-binding Rossmann-like Domain"/>
    <property type="match status" value="1"/>
</dbReference>